<reference evidence="1 2" key="1">
    <citation type="submission" date="2005-09" db="EMBL/GenBank/DDBJ databases">
        <authorList>
            <person name="Woods D.E."/>
            <person name="Nierman W.C."/>
        </authorList>
    </citation>
    <scope>NUCLEOTIDE SEQUENCE [LARGE SCALE GENOMIC DNA]</scope>
    <source>
        <strain evidence="1 2">1710b</strain>
    </source>
</reference>
<evidence type="ECO:0000313" key="1">
    <source>
        <dbReference type="EMBL" id="ABA52772.1"/>
    </source>
</evidence>
<evidence type="ECO:0000313" key="2">
    <source>
        <dbReference type="Proteomes" id="UP000002700"/>
    </source>
</evidence>
<proteinExistence type="predicted"/>
<sequence>MSEDLGRNVDNVRVNVGRGGFDSGYGWGCGPGGYGGGLAAAVGAAIGAALFRRFGFGDGDGGAAVNQLTDDMLLSKLGNIEGQIGISTGQIQNGLLQQTLALNGSLSGVKDAVTNSGFMNLQATNGVAQAVQSVGCSIKEAVRGDGEATRALISAQFQAQQSEKINALAAEVIELRNEGRMQKQTHDINLNVTNLQNQISNQAQANTQVTLDRLATGLAALTSQVSRQSEVIFNSGTMAASGNQRLSQTNVG</sequence>
<dbReference type="KEGG" id="bpm:BURPS1710b_A0171"/>
<accession>Q3JM73</accession>
<dbReference type="EMBL" id="CP000125">
    <property type="protein sequence ID" value="ABA52772.1"/>
    <property type="molecule type" value="Genomic_DNA"/>
</dbReference>
<name>Q3JM73_BURP1</name>
<organism evidence="1 2">
    <name type="scientific">Burkholderia pseudomallei (strain 1710b)</name>
    <dbReference type="NCBI Taxonomy" id="320372"/>
    <lineage>
        <taxon>Bacteria</taxon>
        <taxon>Pseudomonadati</taxon>
        <taxon>Pseudomonadota</taxon>
        <taxon>Betaproteobacteria</taxon>
        <taxon>Burkholderiales</taxon>
        <taxon>Burkholderiaceae</taxon>
        <taxon>Burkholderia</taxon>
        <taxon>pseudomallei group</taxon>
    </lineage>
</organism>
<dbReference type="Proteomes" id="UP000002700">
    <property type="component" value="Chromosome II"/>
</dbReference>
<dbReference type="AlphaFoldDB" id="Q3JM73"/>
<dbReference type="HOGENOM" id="CLU_1101259_0_0_4"/>
<gene>
    <name evidence="1" type="ordered locus">BURPS1710b_A0171</name>
</gene>
<dbReference type="EnsemblBacteria" id="ABA52772">
    <property type="protein sequence ID" value="ABA52772"/>
    <property type="gene ID" value="BURPS1710b_A0171"/>
</dbReference>
<protein>
    <submittedName>
        <fullName evidence="1">Uncharacterized protein</fullName>
    </submittedName>
</protein>